<feature type="transmembrane region" description="Helical" evidence="1">
    <location>
        <begin position="26"/>
        <end position="47"/>
    </location>
</feature>
<protein>
    <submittedName>
        <fullName evidence="2">Uncharacterized protein</fullName>
    </submittedName>
</protein>
<keyword evidence="1" id="KW-0472">Membrane</keyword>
<evidence type="ECO:0000313" key="2">
    <source>
        <dbReference type="EMBL" id="JAH40985.1"/>
    </source>
</evidence>
<dbReference type="AlphaFoldDB" id="A0A0E9SJZ0"/>
<keyword evidence="1" id="KW-0812">Transmembrane</keyword>
<accession>A0A0E9SJZ0</accession>
<name>A0A0E9SJZ0_ANGAN</name>
<reference evidence="2" key="1">
    <citation type="submission" date="2014-11" db="EMBL/GenBank/DDBJ databases">
        <authorList>
            <person name="Amaro Gonzalez C."/>
        </authorList>
    </citation>
    <scope>NUCLEOTIDE SEQUENCE</scope>
</reference>
<evidence type="ECO:0000256" key="1">
    <source>
        <dbReference type="SAM" id="Phobius"/>
    </source>
</evidence>
<reference evidence="2" key="2">
    <citation type="journal article" date="2015" name="Fish Shellfish Immunol.">
        <title>Early steps in the European eel (Anguilla anguilla)-Vibrio vulnificus interaction in the gills: Role of the RtxA13 toxin.</title>
        <authorList>
            <person name="Callol A."/>
            <person name="Pajuelo D."/>
            <person name="Ebbesson L."/>
            <person name="Teles M."/>
            <person name="MacKenzie S."/>
            <person name="Amaro C."/>
        </authorList>
    </citation>
    <scope>NUCLEOTIDE SEQUENCE</scope>
</reference>
<organism evidence="2">
    <name type="scientific">Anguilla anguilla</name>
    <name type="common">European freshwater eel</name>
    <name type="synonym">Muraena anguilla</name>
    <dbReference type="NCBI Taxonomy" id="7936"/>
    <lineage>
        <taxon>Eukaryota</taxon>
        <taxon>Metazoa</taxon>
        <taxon>Chordata</taxon>
        <taxon>Craniata</taxon>
        <taxon>Vertebrata</taxon>
        <taxon>Euteleostomi</taxon>
        <taxon>Actinopterygii</taxon>
        <taxon>Neopterygii</taxon>
        <taxon>Teleostei</taxon>
        <taxon>Anguilliformes</taxon>
        <taxon>Anguillidae</taxon>
        <taxon>Anguilla</taxon>
    </lineage>
</organism>
<dbReference type="EMBL" id="GBXM01067592">
    <property type="protein sequence ID" value="JAH40985.1"/>
    <property type="molecule type" value="Transcribed_RNA"/>
</dbReference>
<sequence length="49" mass="5453">MTSLTRLQTGILTLGLILHESSRDSVIFILSAWLPVYLPAISAYLLIHD</sequence>
<proteinExistence type="predicted"/>
<keyword evidence="1" id="KW-1133">Transmembrane helix</keyword>